<evidence type="ECO:0000256" key="3">
    <source>
        <dbReference type="ARBA" id="ARBA00022692"/>
    </source>
</evidence>
<dbReference type="Gene3D" id="3.40.50.300">
    <property type="entry name" value="P-loop containing nucleotide triphosphate hydrolases"/>
    <property type="match status" value="2"/>
</dbReference>
<feature type="transmembrane region" description="Helical" evidence="9">
    <location>
        <begin position="15"/>
        <end position="32"/>
    </location>
</feature>
<feature type="transmembrane region" description="Helical" evidence="9">
    <location>
        <begin position="85"/>
        <end position="106"/>
    </location>
</feature>
<evidence type="ECO:0000256" key="1">
    <source>
        <dbReference type="ARBA" id="ARBA00004141"/>
    </source>
</evidence>
<dbReference type="GO" id="GO:0016887">
    <property type="term" value="F:ATP hydrolysis activity"/>
    <property type="evidence" value="ECO:0007669"/>
    <property type="project" value="InterPro"/>
</dbReference>
<dbReference type="PANTHER" id="PTHR24223">
    <property type="entry name" value="ATP-BINDING CASSETTE SUB-FAMILY C"/>
    <property type="match status" value="1"/>
</dbReference>
<evidence type="ECO:0000256" key="7">
    <source>
        <dbReference type="ARBA" id="ARBA00023136"/>
    </source>
</evidence>
<evidence type="ECO:0000313" key="12">
    <source>
        <dbReference type="EMBL" id="KAK9869795.1"/>
    </source>
</evidence>
<feature type="transmembrane region" description="Helical" evidence="9">
    <location>
        <begin position="126"/>
        <end position="149"/>
    </location>
</feature>
<feature type="compositionally biased region" description="Basic and acidic residues" evidence="8">
    <location>
        <begin position="662"/>
        <end position="672"/>
    </location>
</feature>
<feature type="transmembrane region" description="Helical" evidence="9">
    <location>
        <begin position="759"/>
        <end position="782"/>
    </location>
</feature>
<evidence type="ECO:0000313" key="13">
    <source>
        <dbReference type="Proteomes" id="UP001431783"/>
    </source>
</evidence>
<dbReference type="GO" id="GO:0140359">
    <property type="term" value="F:ABC-type transporter activity"/>
    <property type="evidence" value="ECO:0007669"/>
    <property type="project" value="InterPro"/>
</dbReference>
<feature type="transmembrane region" description="Helical" evidence="9">
    <location>
        <begin position="694"/>
        <end position="718"/>
    </location>
</feature>
<evidence type="ECO:0000256" key="2">
    <source>
        <dbReference type="ARBA" id="ARBA00022448"/>
    </source>
</evidence>
<comment type="caution">
    <text evidence="12">The sequence shown here is derived from an EMBL/GenBank/DDBJ whole genome shotgun (WGS) entry which is preliminary data.</text>
</comment>
<dbReference type="GO" id="GO:0005524">
    <property type="term" value="F:ATP binding"/>
    <property type="evidence" value="ECO:0007669"/>
    <property type="project" value="UniProtKB-KW"/>
</dbReference>
<dbReference type="GO" id="GO:0016020">
    <property type="term" value="C:membrane"/>
    <property type="evidence" value="ECO:0007669"/>
    <property type="project" value="UniProtKB-SubCell"/>
</dbReference>
<sequence>MEGKVVDNKNPNPGGTASFLSNIFFVWTVPLFSKGNKRDLIVDDLYQPMNAHKAHNLGTKLEQARLQSKGQSLVRALCKVFQLELFQYILFNFCFVFIPRLVQPIILMQILKYYIPGQTAISENEAYIYVATLIVFIFITSISGHNYVIRMQQLGIKLRVAISSLIYRKTLRLSKFAMNNTSSGQIINMLSNDIRSFDYVMADFYLLIIAPTELVADAVLLYFLLGKTALVGIAFMIAFIPLQMYNAKLSAKYRFKIAKKTDMRILLMNEIISGIRVIKMYTWEKPFIKLIETLRRLEVRQIRASAYVSGVLHSYDMFMGRAAQFLCILALVLSGQSPVAQYVFVLTSFYSSLAKFLSARFLAAVSSFAKCMVSCNRIEAYLNLDEIQYTSGFQGNIKIDESSEMNKTCKSVIEISNVSAKWSTSANFDALSNIDLKIQAEDKVAVIGPVGSGKSSLINLILQELPACHGSMNINGVISYASQEPWLFKGSIRQNILFGQSMDLDKYRHVVKVCALQKDFEMLPFKDMTVVGEKGVMLSGGQKARINLARAVYRNADIYLLDDPLSAVDTHVGKQLYDQCICGYLSNKSVILITHQLQYLSNMDRVYIMENGTFVQSGTYQELQNGKNSFVRMLSHTSENEEDGNHPSEDPEHKQKQNVLDTNEHSPEDVKEHISTGALSNKVYKQYFKAGGRWYIYVPVLFMFLGNQIFASAGDYFITFWVNLEQSKEQSAEKLNNSMMYPNISSISKKTFLGEPYEYYITILTTDLCIFIYTTIICLLIISTLGRCIAFLQYCLSASTSLHNNMFVKIAKAPMRFFDTNPSGRILNRFSKDIGIIDEILPDVMMDSLEIGIGVVAVTLLLVVVNYWMIVPSVIILTLFCTYRNYYIKTSRSLKRIEGTVRSPIFSHMSASLQGLATIRAFGLQKELSEEFDVHQDLHTAAYYLFLVCNRAFGVLLDLNCLIYIAVVTVSTVLTATFGGNVGLSITQAMSLTGRLQWGIRQWSETENQMTSVERVLEYSNIDSEEDTSQEPSKDWPQKEDIEFENVTMRYYSNQPAVLKNLNFKIKPREKIGIVGRTGAGKSSLIAVIFRLAPFEGKIKIDAVDTSTISLKCLRSKISIIPQEPFLFSGTLRKNLDPFDEFDDGTIWKALEKVELKNVFDESSLGLNYQVSEGGVNFSIGQRQLLCLARALIRNNNILIMDEATANIDPKTDEVIQKTIKTNFEHCSVLTIAHRLHTIMDSDRVLVMEEGHVAEFDHPHVLLKNRGIFYSLVMETGKGVADSLRKQAEKNYKNLHRRQEAIQ</sequence>
<keyword evidence="4" id="KW-0547">Nucleotide-binding</keyword>
<reference evidence="12 13" key="1">
    <citation type="submission" date="2023-03" db="EMBL/GenBank/DDBJ databases">
        <title>Genome insight into feeding habits of ladybird beetles.</title>
        <authorList>
            <person name="Li H.-S."/>
            <person name="Huang Y.-H."/>
            <person name="Pang H."/>
        </authorList>
    </citation>
    <scope>NUCLEOTIDE SEQUENCE [LARGE SCALE GENOMIC DNA]</scope>
    <source>
        <strain evidence="12">SYSU_2023b</strain>
        <tissue evidence="12">Whole body</tissue>
    </source>
</reference>
<dbReference type="PROSITE" id="PS50893">
    <property type="entry name" value="ABC_TRANSPORTER_2"/>
    <property type="match status" value="2"/>
</dbReference>
<dbReference type="FunFam" id="1.20.1560.10:FF:000014">
    <property type="entry name" value="Multidrug resistance-associated protein member 4"/>
    <property type="match status" value="1"/>
</dbReference>
<proteinExistence type="predicted"/>
<keyword evidence="13" id="KW-1185">Reference proteome</keyword>
<gene>
    <name evidence="12" type="ORF">WA026_003526</name>
</gene>
<feature type="domain" description="ABC transporter" evidence="10">
    <location>
        <begin position="1042"/>
        <end position="1275"/>
    </location>
</feature>
<evidence type="ECO:0000259" key="10">
    <source>
        <dbReference type="PROSITE" id="PS50893"/>
    </source>
</evidence>
<keyword evidence="7 9" id="KW-0472">Membrane</keyword>
<evidence type="ECO:0000256" key="6">
    <source>
        <dbReference type="ARBA" id="ARBA00022989"/>
    </source>
</evidence>
<dbReference type="PROSITE" id="PS50929">
    <property type="entry name" value="ABC_TM1F"/>
    <property type="match status" value="2"/>
</dbReference>
<dbReference type="CDD" id="cd03250">
    <property type="entry name" value="ABCC_MRP_domain1"/>
    <property type="match status" value="1"/>
</dbReference>
<dbReference type="EMBL" id="JARQZJ010000001">
    <property type="protein sequence ID" value="KAK9869795.1"/>
    <property type="molecule type" value="Genomic_DNA"/>
</dbReference>
<dbReference type="InterPro" id="IPR027417">
    <property type="entry name" value="P-loop_NTPase"/>
</dbReference>
<dbReference type="Gene3D" id="1.20.1560.10">
    <property type="entry name" value="ABC transporter type 1, transmembrane domain"/>
    <property type="match status" value="2"/>
</dbReference>
<dbReference type="CDD" id="cd18579">
    <property type="entry name" value="ABC_6TM_ABCC_D1"/>
    <property type="match status" value="1"/>
</dbReference>
<feature type="domain" description="ABC transporter" evidence="10">
    <location>
        <begin position="413"/>
        <end position="636"/>
    </location>
</feature>
<dbReference type="SUPFAM" id="SSF52540">
    <property type="entry name" value="P-loop containing nucleoside triphosphate hydrolases"/>
    <property type="match status" value="2"/>
</dbReference>
<evidence type="ECO:0000259" key="11">
    <source>
        <dbReference type="PROSITE" id="PS50929"/>
    </source>
</evidence>
<dbReference type="Proteomes" id="UP001431783">
    <property type="component" value="Unassembled WGS sequence"/>
</dbReference>
<feature type="region of interest" description="Disordered" evidence="8">
    <location>
        <begin position="637"/>
        <end position="672"/>
    </location>
</feature>
<dbReference type="InterPro" id="IPR003439">
    <property type="entry name" value="ABC_transporter-like_ATP-bd"/>
</dbReference>
<protein>
    <submittedName>
        <fullName evidence="12">Uncharacterized protein</fullName>
    </submittedName>
</protein>
<evidence type="ECO:0000256" key="4">
    <source>
        <dbReference type="ARBA" id="ARBA00022741"/>
    </source>
</evidence>
<dbReference type="InterPro" id="IPR017871">
    <property type="entry name" value="ABC_transporter-like_CS"/>
</dbReference>
<keyword evidence="6 9" id="KW-1133">Transmembrane helix</keyword>
<keyword evidence="2" id="KW-0813">Transport</keyword>
<dbReference type="InterPro" id="IPR036640">
    <property type="entry name" value="ABC1_TM_sf"/>
</dbReference>
<dbReference type="CDD" id="cd03244">
    <property type="entry name" value="ABCC_MRP_domain2"/>
    <property type="match status" value="1"/>
</dbReference>
<keyword evidence="5" id="KW-0067">ATP-binding</keyword>
<dbReference type="PANTHER" id="PTHR24223:SF448">
    <property type="entry name" value="FI20146P1-RELATED"/>
    <property type="match status" value="1"/>
</dbReference>
<dbReference type="InterPro" id="IPR050173">
    <property type="entry name" value="ABC_transporter_C-like"/>
</dbReference>
<feature type="compositionally biased region" description="Basic and acidic residues" evidence="8">
    <location>
        <begin position="643"/>
        <end position="655"/>
    </location>
</feature>
<evidence type="ECO:0000256" key="5">
    <source>
        <dbReference type="ARBA" id="ARBA00022840"/>
    </source>
</evidence>
<feature type="transmembrane region" description="Helical" evidence="9">
    <location>
        <begin position="961"/>
        <end position="984"/>
    </location>
</feature>
<organism evidence="12 13">
    <name type="scientific">Henosepilachna vigintioctopunctata</name>
    <dbReference type="NCBI Taxonomy" id="420089"/>
    <lineage>
        <taxon>Eukaryota</taxon>
        <taxon>Metazoa</taxon>
        <taxon>Ecdysozoa</taxon>
        <taxon>Arthropoda</taxon>
        <taxon>Hexapoda</taxon>
        <taxon>Insecta</taxon>
        <taxon>Pterygota</taxon>
        <taxon>Neoptera</taxon>
        <taxon>Endopterygota</taxon>
        <taxon>Coleoptera</taxon>
        <taxon>Polyphaga</taxon>
        <taxon>Cucujiformia</taxon>
        <taxon>Coccinelloidea</taxon>
        <taxon>Coccinellidae</taxon>
        <taxon>Epilachninae</taxon>
        <taxon>Epilachnini</taxon>
        <taxon>Henosepilachna</taxon>
    </lineage>
</organism>
<comment type="subcellular location">
    <subcellularLocation>
        <location evidence="1">Membrane</location>
        <topology evidence="1">Multi-pass membrane protein</topology>
    </subcellularLocation>
</comment>
<evidence type="ECO:0000256" key="8">
    <source>
        <dbReference type="SAM" id="MobiDB-lite"/>
    </source>
</evidence>
<dbReference type="InterPro" id="IPR044746">
    <property type="entry name" value="ABCC_6TM_D1"/>
</dbReference>
<feature type="domain" description="ABC transmembrane type-1" evidence="11">
    <location>
        <begin position="101"/>
        <end position="349"/>
    </location>
</feature>
<accession>A0AAW1TPX0</accession>
<dbReference type="SMART" id="SM00382">
    <property type="entry name" value="AAA"/>
    <property type="match status" value="2"/>
</dbReference>
<feature type="transmembrane region" description="Helical" evidence="9">
    <location>
        <begin position="851"/>
        <end position="883"/>
    </location>
</feature>
<dbReference type="Pfam" id="PF00005">
    <property type="entry name" value="ABC_tran"/>
    <property type="match status" value="2"/>
</dbReference>
<dbReference type="PROSITE" id="PS00211">
    <property type="entry name" value="ABC_TRANSPORTER_1"/>
    <property type="match status" value="1"/>
</dbReference>
<feature type="domain" description="ABC transmembrane type-1" evidence="11">
    <location>
        <begin position="700"/>
        <end position="1008"/>
    </location>
</feature>
<dbReference type="Pfam" id="PF00664">
    <property type="entry name" value="ABC_membrane"/>
    <property type="match status" value="2"/>
</dbReference>
<name>A0AAW1TPX0_9CUCU</name>
<dbReference type="SUPFAM" id="SSF90123">
    <property type="entry name" value="ABC transporter transmembrane region"/>
    <property type="match status" value="2"/>
</dbReference>
<keyword evidence="3 9" id="KW-0812">Transmembrane</keyword>
<feature type="transmembrane region" description="Helical" evidence="9">
    <location>
        <begin position="229"/>
        <end position="247"/>
    </location>
</feature>
<dbReference type="FunFam" id="1.20.1560.10:FF:000026">
    <property type="entry name" value="Multidrug resistance-associated protein lethal(2)03659"/>
    <property type="match status" value="1"/>
</dbReference>
<dbReference type="FunFam" id="3.40.50.300:FF:000482">
    <property type="entry name" value="Multidrug resistance-associated protein member 4"/>
    <property type="match status" value="1"/>
</dbReference>
<evidence type="ECO:0000256" key="9">
    <source>
        <dbReference type="SAM" id="Phobius"/>
    </source>
</evidence>
<dbReference type="InterPro" id="IPR003593">
    <property type="entry name" value="AAA+_ATPase"/>
</dbReference>
<dbReference type="InterPro" id="IPR011527">
    <property type="entry name" value="ABC1_TM_dom"/>
</dbReference>
<feature type="transmembrane region" description="Helical" evidence="9">
    <location>
        <begin position="204"/>
        <end position="223"/>
    </location>
</feature>
<dbReference type="FunFam" id="3.40.50.300:FF:000163">
    <property type="entry name" value="Multidrug resistance-associated protein member 4"/>
    <property type="match status" value="1"/>
</dbReference>